<dbReference type="EMBL" id="JAYRBN010000116">
    <property type="protein sequence ID" value="KAL2721459.1"/>
    <property type="molecule type" value="Genomic_DNA"/>
</dbReference>
<name>A0ABD2ALI6_VESMC</name>
<feature type="region of interest" description="Disordered" evidence="1">
    <location>
        <begin position="97"/>
        <end position="119"/>
    </location>
</feature>
<proteinExistence type="predicted"/>
<keyword evidence="3" id="KW-1185">Reference proteome</keyword>
<reference evidence="2 3" key="1">
    <citation type="journal article" date="2024" name="Ann. Entomol. Soc. Am.">
        <title>Genomic analyses of the southern and eastern yellowjacket wasps (Hymenoptera: Vespidae) reveal evolutionary signatures of social life.</title>
        <authorList>
            <person name="Catto M.A."/>
            <person name="Caine P.B."/>
            <person name="Orr S.E."/>
            <person name="Hunt B.G."/>
            <person name="Goodisman M.A.D."/>
        </authorList>
    </citation>
    <scope>NUCLEOTIDE SEQUENCE [LARGE SCALE GENOMIC DNA]</scope>
    <source>
        <strain evidence="2">232</strain>
        <tissue evidence="2">Head and thorax</tissue>
    </source>
</reference>
<evidence type="ECO:0000256" key="1">
    <source>
        <dbReference type="SAM" id="MobiDB-lite"/>
    </source>
</evidence>
<protein>
    <submittedName>
        <fullName evidence="2">Uncharacterized protein</fullName>
    </submittedName>
</protein>
<gene>
    <name evidence="2" type="ORF">V1477_020279</name>
</gene>
<accession>A0ABD2ALI6</accession>
<organism evidence="2 3">
    <name type="scientific">Vespula maculifrons</name>
    <name type="common">Eastern yellow jacket</name>
    <name type="synonym">Wasp</name>
    <dbReference type="NCBI Taxonomy" id="7453"/>
    <lineage>
        <taxon>Eukaryota</taxon>
        <taxon>Metazoa</taxon>
        <taxon>Ecdysozoa</taxon>
        <taxon>Arthropoda</taxon>
        <taxon>Hexapoda</taxon>
        <taxon>Insecta</taxon>
        <taxon>Pterygota</taxon>
        <taxon>Neoptera</taxon>
        <taxon>Endopterygota</taxon>
        <taxon>Hymenoptera</taxon>
        <taxon>Apocrita</taxon>
        <taxon>Aculeata</taxon>
        <taxon>Vespoidea</taxon>
        <taxon>Vespidae</taxon>
        <taxon>Vespinae</taxon>
        <taxon>Vespula</taxon>
    </lineage>
</organism>
<evidence type="ECO:0000313" key="3">
    <source>
        <dbReference type="Proteomes" id="UP001607303"/>
    </source>
</evidence>
<comment type="caution">
    <text evidence="2">The sequence shown here is derived from an EMBL/GenBank/DDBJ whole genome shotgun (WGS) entry which is preliminary data.</text>
</comment>
<evidence type="ECO:0000313" key="2">
    <source>
        <dbReference type="EMBL" id="KAL2721459.1"/>
    </source>
</evidence>
<feature type="compositionally biased region" description="Polar residues" evidence="1">
    <location>
        <begin position="98"/>
        <end position="108"/>
    </location>
</feature>
<dbReference type="AlphaFoldDB" id="A0ABD2ALI6"/>
<dbReference type="Proteomes" id="UP001607303">
    <property type="component" value="Unassembled WGS sequence"/>
</dbReference>
<sequence>MKKFRKKTKSGFEVEFLSVRMKLNICTIILLKYGDWPSPLRELTISASSNATFSDFTRIVILVDPVTRRKYDCVILSHKVCIWYAARQCTFRTHKSLKSQNHNGSSKHNVYRPLPSTQI</sequence>